<evidence type="ECO:0000313" key="4">
    <source>
        <dbReference type="EMBL" id="EJP62067.1"/>
    </source>
</evidence>
<dbReference type="PANTHER" id="PTHR31001">
    <property type="entry name" value="UNCHARACTERIZED TRANSCRIPTIONAL REGULATORY PROTEIN"/>
    <property type="match status" value="1"/>
</dbReference>
<dbReference type="HOGENOM" id="CLU_013296_0_0_1"/>
<dbReference type="STRING" id="655819.J4UGM8"/>
<reference evidence="4 5" key="1">
    <citation type="journal article" date="2012" name="Sci. Rep.">
        <title>Genomic perspectives on the evolution of fungal entomopathogenicity in Beauveria bassiana.</title>
        <authorList>
            <person name="Xiao G."/>
            <person name="Ying S.H."/>
            <person name="Zheng P."/>
            <person name="Wang Z.L."/>
            <person name="Zhang S."/>
            <person name="Xie X.Q."/>
            <person name="Shang Y."/>
            <person name="St Leger R.J."/>
            <person name="Zhao G.P."/>
            <person name="Wang C."/>
            <person name="Feng M.G."/>
        </authorList>
    </citation>
    <scope>NUCLEOTIDE SEQUENCE [LARGE SCALE GENOMIC DNA]</scope>
    <source>
        <strain evidence="4 5">ARSEF 2860</strain>
    </source>
</reference>
<dbReference type="RefSeq" id="XP_008602310.1">
    <property type="nucleotide sequence ID" value="XM_008604088.1"/>
</dbReference>
<dbReference type="OrthoDB" id="4898680at2759"/>
<evidence type="ECO:0000256" key="3">
    <source>
        <dbReference type="SAM" id="MobiDB-lite"/>
    </source>
</evidence>
<accession>J4UGM8</accession>
<organism evidence="4 5">
    <name type="scientific">Beauveria bassiana (strain ARSEF 2860)</name>
    <name type="common">White muscardine disease fungus</name>
    <name type="synonym">Tritirachium shiotae</name>
    <dbReference type="NCBI Taxonomy" id="655819"/>
    <lineage>
        <taxon>Eukaryota</taxon>
        <taxon>Fungi</taxon>
        <taxon>Dikarya</taxon>
        <taxon>Ascomycota</taxon>
        <taxon>Pezizomycotina</taxon>
        <taxon>Sordariomycetes</taxon>
        <taxon>Hypocreomycetidae</taxon>
        <taxon>Hypocreales</taxon>
        <taxon>Cordycipitaceae</taxon>
        <taxon>Beauveria</taxon>
    </lineage>
</organism>
<proteinExistence type="predicted"/>
<dbReference type="GO" id="GO:0005634">
    <property type="term" value="C:nucleus"/>
    <property type="evidence" value="ECO:0007669"/>
    <property type="project" value="UniProtKB-SubCell"/>
</dbReference>
<sequence length="662" mass="73038">MLRPLPPRRLAACDPCRSRKLACDHQRPVCTRAAAGSSLAPPLPDRGQAADGGTVQGVLSVPSADSSSQSRKETASPASRRYPNPGYLGSSNHTALFNQLELDRDSLIGARLDGHDHEELPTRSTSDASISLGEDILEHLSRVCPLAICIKLAKAWLDTGANLPLGHAFTAASVQAVENLTTDPGDRVSLSKQLLHNSSLPLEASSASTGRGDATIFNFGAPRWENICLFFISVARATLVIPYLHPALRLREQRHRIMRLAMRYACQSLDLSLSLDCLNDLQLVSQYENFLLHSIVDGDENFGCYRKLGDVASSVFTLGYHQEVACDASLPAALRFTRRAAFAHAYSADKNVSIFLGRPPRLSKRLCHFPPIGLEAYFSHEWAESTTLDFYEEARWAAMCAALKEDCLELLKEKGNSNIEKKARHIRETAALQWSSLPQCFRLEARLRSYDRAPMELDLLLGVKLNHLHVVFLLQFALLRNIKEPDAAIVRVSAEILELVVEALLLRERIIDSGTSLVWKVVYYGLSAAGILCLALLRPSFLFVQEHIDASQILRDLAVLTGVVEKGSLVDAEDANYALLAAAIKAIKSVLDRVDLNSLNYGSPRQTMEESTAPDPTAASNGSWDSWYFNYFQDLQNPFWQTIAQGHIDPSSISEVLADHET</sequence>
<dbReference type="CDD" id="cd00067">
    <property type="entry name" value="GAL4"/>
    <property type="match status" value="1"/>
</dbReference>
<keyword evidence="2" id="KW-0539">Nucleus</keyword>
<dbReference type="GeneID" id="19892003"/>
<dbReference type="InParanoid" id="J4UGM8"/>
<dbReference type="CDD" id="cd12148">
    <property type="entry name" value="fungal_TF_MHR"/>
    <property type="match status" value="1"/>
</dbReference>
<comment type="subcellular location">
    <subcellularLocation>
        <location evidence="1">Nucleus</location>
    </subcellularLocation>
</comment>
<feature type="region of interest" description="Disordered" evidence="3">
    <location>
        <begin position="35"/>
        <end position="87"/>
    </location>
</feature>
<evidence type="ECO:0000256" key="1">
    <source>
        <dbReference type="ARBA" id="ARBA00004123"/>
    </source>
</evidence>
<dbReference type="SUPFAM" id="SSF57701">
    <property type="entry name" value="Zn2/Cys6 DNA-binding domain"/>
    <property type="match status" value="1"/>
</dbReference>
<protein>
    <submittedName>
        <fullName evidence="4">Putative Zn(II)2Cys6 transcription factor</fullName>
    </submittedName>
</protein>
<dbReference type="GO" id="GO:0000981">
    <property type="term" value="F:DNA-binding transcription factor activity, RNA polymerase II-specific"/>
    <property type="evidence" value="ECO:0007669"/>
    <property type="project" value="InterPro"/>
</dbReference>
<dbReference type="InterPro" id="IPR036864">
    <property type="entry name" value="Zn2-C6_fun-type_DNA-bd_sf"/>
</dbReference>
<dbReference type="AlphaFoldDB" id="J4UGM8"/>
<dbReference type="PANTHER" id="PTHR31001:SF40">
    <property type="entry name" value="ZN(II)2CYS6 TRANSCRIPTION FACTOR (EUROFUNG)"/>
    <property type="match status" value="1"/>
</dbReference>
<dbReference type="GO" id="GO:0008270">
    <property type="term" value="F:zinc ion binding"/>
    <property type="evidence" value="ECO:0007669"/>
    <property type="project" value="InterPro"/>
</dbReference>
<dbReference type="InterPro" id="IPR050613">
    <property type="entry name" value="Sec_Metabolite_Reg"/>
</dbReference>
<keyword evidence="5" id="KW-1185">Reference proteome</keyword>
<dbReference type="Gene3D" id="4.10.240.10">
    <property type="entry name" value="Zn(2)-C6 fungal-type DNA-binding domain"/>
    <property type="match status" value="1"/>
</dbReference>
<dbReference type="EMBL" id="JH725192">
    <property type="protein sequence ID" value="EJP62067.1"/>
    <property type="molecule type" value="Genomic_DNA"/>
</dbReference>
<evidence type="ECO:0000313" key="5">
    <source>
        <dbReference type="Proteomes" id="UP000002762"/>
    </source>
</evidence>
<gene>
    <name evidence="4" type="ORF">BBA_08991</name>
</gene>
<name>J4UGM8_BEAB2</name>
<dbReference type="InterPro" id="IPR001138">
    <property type="entry name" value="Zn2Cys6_DnaBD"/>
</dbReference>
<evidence type="ECO:0000256" key="2">
    <source>
        <dbReference type="ARBA" id="ARBA00023242"/>
    </source>
</evidence>
<dbReference type="Proteomes" id="UP000002762">
    <property type="component" value="Unassembled WGS sequence"/>
</dbReference>